<organism evidence="1 2">
    <name type="scientific">Corynebacterium pollutisoli</name>
    <dbReference type="NCBI Taxonomy" id="1610489"/>
    <lineage>
        <taxon>Bacteria</taxon>
        <taxon>Bacillati</taxon>
        <taxon>Actinomycetota</taxon>
        <taxon>Actinomycetes</taxon>
        <taxon>Mycobacteriales</taxon>
        <taxon>Corynebacteriaceae</taxon>
        <taxon>Corynebacterium</taxon>
    </lineage>
</organism>
<evidence type="ECO:0000313" key="1">
    <source>
        <dbReference type="EMBL" id="SMG11741.1"/>
    </source>
</evidence>
<keyword evidence="2" id="KW-1185">Reference proteome</keyword>
<dbReference type="EMBL" id="FXAR01000001">
    <property type="protein sequence ID" value="SMG11741.1"/>
    <property type="molecule type" value="Genomic_DNA"/>
</dbReference>
<dbReference type="Proteomes" id="UP000193309">
    <property type="component" value="Unassembled WGS sequence"/>
</dbReference>
<dbReference type="AlphaFoldDB" id="A0A1X7IBT4"/>
<protein>
    <recommendedName>
        <fullName evidence="3">DUF559 domain-containing protein</fullName>
    </recommendedName>
</protein>
<reference evidence="2" key="1">
    <citation type="submission" date="2017-04" db="EMBL/GenBank/DDBJ databases">
        <authorList>
            <person name="Varghese N."/>
            <person name="Submissions S."/>
        </authorList>
    </citation>
    <scope>NUCLEOTIDE SEQUENCE [LARGE SCALE GENOMIC DNA]</scope>
    <source>
        <strain evidence="2">VDS</strain>
    </source>
</reference>
<accession>A0A1X7IBT4</accession>
<dbReference type="OrthoDB" id="4406129at2"/>
<gene>
    <name evidence="1" type="ORF">SAMN06295981_0606</name>
</gene>
<evidence type="ECO:0000313" key="2">
    <source>
        <dbReference type="Proteomes" id="UP000193309"/>
    </source>
</evidence>
<sequence>MNTVGGPVITTAKMSGAERQHIIRGWKNDEYVRLAPGFFMEREQYEDLGREEQMQARVVAYACTAATTVVVGTSAAHLWGFPVDTDNETLCKERIHLASTSMRSRRMARVHYRKIGRSHENSIVEVETDFGTVQVTDALTTALDLARWSTIDQAVRALDHGLQSSLFTRDELTARLKEMAGVTGIETTRQAAGLASIGSESPRETDVKLLLWRMGLPAPRQQADVSSRRNVWIGRVDFFFPELGLIIEYDGDGKYHDPENAESTKAKEYDQHRDYRMNGLVPIHVCDETLRNGTAADLIERYVAALSLVGQLYPDHLWTAECLAWV</sequence>
<dbReference type="RefSeq" id="WP_143337479.1">
    <property type="nucleotide sequence ID" value="NZ_FXAR01000001.1"/>
</dbReference>
<evidence type="ECO:0008006" key="3">
    <source>
        <dbReference type="Google" id="ProtNLM"/>
    </source>
</evidence>
<dbReference type="STRING" id="1610489.SAMN06295981_0606"/>
<name>A0A1X7IBT4_9CORY</name>
<proteinExistence type="predicted"/>
<dbReference type="Gene3D" id="3.40.960.10">
    <property type="entry name" value="VSR Endonuclease"/>
    <property type="match status" value="1"/>
</dbReference>